<dbReference type="InterPro" id="IPR041539">
    <property type="entry name" value="CxC5"/>
</dbReference>
<reference evidence="3 4" key="1">
    <citation type="submission" date="2014-04" db="EMBL/GenBank/DDBJ databases">
        <authorList>
            <consortium name="DOE Joint Genome Institute"/>
            <person name="Kuo A."/>
            <person name="Kohler A."/>
            <person name="Nagy L.G."/>
            <person name="Floudas D."/>
            <person name="Copeland A."/>
            <person name="Barry K.W."/>
            <person name="Cichocki N."/>
            <person name="Veneault-Fourrey C."/>
            <person name="LaButti K."/>
            <person name="Lindquist E.A."/>
            <person name="Lipzen A."/>
            <person name="Lundell T."/>
            <person name="Morin E."/>
            <person name="Murat C."/>
            <person name="Sun H."/>
            <person name="Tunlid A."/>
            <person name="Henrissat B."/>
            <person name="Grigoriev I.V."/>
            <person name="Hibbett D.S."/>
            <person name="Martin F."/>
            <person name="Nordberg H.P."/>
            <person name="Cantor M.N."/>
            <person name="Hua S.X."/>
        </authorList>
    </citation>
    <scope>NUCLEOTIDE SEQUENCE [LARGE SCALE GENOMIC DNA]</scope>
    <source>
        <strain evidence="3 4">LaAM-08-1</strain>
    </source>
</reference>
<organism evidence="3 4">
    <name type="scientific">Laccaria amethystina LaAM-08-1</name>
    <dbReference type="NCBI Taxonomy" id="1095629"/>
    <lineage>
        <taxon>Eukaryota</taxon>
        <taxon>Fungi</taxon>
        <taxon>Dikarya</taxon>
        <taxon>Basidiomycota</taxon>
        <taxon>Agaricomycotina</taxon>
        <taxon>Agaricomycetes</taxon>
        <taxon>Agaricomycetidae</taxon>
        <taxon>Agaricales</taxon>
        <taxon>Agaricineae</taxon>
        <taxon>Hydnangiaceae</taxon>
        <taxon>Laccaria</taxon>
    </lineage>
</organism>
<feature type="region of interest" description="Disordered" evidence="1">
    <location>
        <begin position="1"/>
        <end position="103"/>
    </location>
</feature>
<evidence type="ECO:0000313" key="4">
    <source>
        <dbReference type="Proteomes" id="UP000054477"/>
    </source>
</evidence>
<protein>
    <recommendedName>
        <fullName evidence="2">CxC5 like cysteine cluster associated with KDZ domain-containing protein</fullName>
    </recommendedName>
</protein>
<proteinExistence type="predicted"/>
<feature type="region of interest" description="Disordered" evidence="1">
    <location>
        <begin position="924"/>
        <end position="954"/>
    </location>
</feature>
<evidence type="ECO:0000259" key="2">
    <source>
        <dbReference type="Pfam" id="PF18718"/>
    </source>
</evidence>
<dbReference type="OrthoDB" id="3087486at2759"/>
<feature type="non-terminal residue" evidence="3">
    <location>
        <position position="992"/>
    </location>
</feature>
<dbReference type="Pfam" id="PF18718">
    <property type="entry name" value="CxC5"/>
    <property type="match status" value="1"/>
</dbReference>
<keyword evidence="4" id="KW-1185">Reference proteome</keyword>
<feature type="compositionally biased region" description="Basic and acidic residues" evidence="1">
    <location>
        <begin position="53"/>
        <end position="69"/>
    </location>
</feature>
<dbReference type="AlphaFoldDB" id="A0A0C9Y4E8"/>
<feature type="non-terminal residue" evidence="3">
    <location>
        <position position="1"/>
    </location>
</feature>
<evidence type="ECO:0000313" key="3">
    <source>
        <dbReference type="EMBL" id="KIK04962.1"/>
    </source>
</evidence>
<feature type="region of interest" description="Disordered" evidence="1">
    <location>
        <begin position="472"/>
        <end position="498"/>
    </location>
</feature>
<dbReference type="HOGENOM" id="CLU_004966_6_0_1"/>
<name>A0A0C9Y4E8_9AGAR</name>
<sequence length="992" mass="109149">PARSQVGSVLPPAPTVSSSRARVDREPKLTAVKVTTASDNEDTSHGSEPQADSGDHDTNSDSDSDHDIGGHSAKIISATVRIGPPSRAKATQPSEAVPAAADTSESGILDVKMHSPPYVKSSQRGRARTVKAIGSSSSSQLARSSGASKPYGATIRGRALGNAPNIGDFDAAGNDTPIDIEGTVNLFPSNTRPTTIDIDETAVIAVSIPFEEALAPLLQHIVKYYSPLSDNNDHIYILDLQKRKWIVKGRFRDALEFQDSVLHLWQQTEFGPTLEVLAVPPLFLQESGHSGRGILSPTINVDMHHTFYCCHITFCLIASEGPSSLTMVQKEALLTFLGISTDLHSLPPTLRNTYMKYKALINASKPMQGLRSSQEWTDHLDEHGVEHWVPVFVDLVNVFIAKSQFYSSWKGLFSRAQNYPQMKAWLDANSDAESDSEIWAETKDTDNYTIVDLAEWLKRKEVVKGKRSAVASAGKKSGVKQEKRKKERKASSEESDESSDRKKLKLKLKVKTKSKKNSSDSVWSSLLTLSWLTHFGLMTLSVLSQPWIVIWLLIWFQMASLVHGARTETPFPDISFSEFNQIIKSTFGSNISLATVLTLLFTITENVDLLNLHFRQQHPEFQGENKTQTTGWFIALARALINQLGSTASSLYDDEEEDNSTPDDNVKLVAGKLNDMAVNLNLTPYDDQDAYMGKLLPISHKAIQPVYMICPGSLVCGTGTCRPRSLVQATRKRDIPLVTLIKDHKIYKKVSVLTGKCPDCETSYSADHERFFHEFGGAKQPKRVYLNSAKYLKIGSNLWVNRLFSSSVINAMYSFHASASAYSQYWNITYGTKSTNLSCAHIWQAFVQDSLRTIAAESNIDLELNDPLNITEVTTQAFDLLGEQGIIRAADQHACSECTQPYKKASDAVMDDPAAVVGVDENQDVPPLAENNRVSPQPHPASPGSRGNSDDDMDVDERNVTMVVLDGVVMGPTHCAIDDCVNDLSNSRGASL</sequence>
<reference evidence="4" key="2">
    <citation type="submission" date="2015-01" db="EMBL/GenBank/DDBJ databases">
        <title>Evolutionary Origins and Diversification of the Mycorrhizal Mutualists.</title>
        <authorList>
            <consortium name="DOE Joint Genome Institute"/>
            <consortium name="Mycorrhizal Genomics Consortium"/>
            <person name="Kohler A."/>
            <person name="Kuo A."/>
            <person name="Nagy L.G."/>
            <person name="Floudas D."/>
            <person name="Copeland A."/>
            <person name="Barry K.W."/>
            <person name="Cichocki N."/>
            <person name="Veneault-Fourrey C."/>
            <person name="LaButti K."/>
            <person name="Lindquist E.A."/>
            <person name="Lipzen A."/>
            <person name="Lundell T."/>
            <person name="Morin E."/>
            <person name="Murat C."/>
            <person name="Riley R."/>
            <person name="Ohm R."/>
            <person name="Sun H."/>
            <person name="Tunlid A."/>
            <person name="Henrissat B."/>
            <person name="Grigoriev I.V."/>
            <person name="Hibbett D.S."/>
            <person name="Martin F."/>
        </authorList>
    </citation>
    <scope>NUCLEOTIDE SEQUENCE [LARGE SCALE GENOMIC DNA]</scope>
    <source>
        <strain evidence="4">LaAM-08-1</strain>
    </source>
</reference>
<dbReference type="EMBL" id="KN838564">
    <property type="protein sequence ID" value="KIK04962.1"/>
    <property type="molecule type" value="Genomic_DNA"/>
</dbReference>
<feature type="domain" description="CxC5 like cysteine cluster associated with KDZ" evidence="2">
    <location>
        <begin position="705"/>
        <end position="829"/>
    </location>
</feature>
<dbReference type="Proteomes" id="UP000054477">
    <property type="component" value="Unassembled WGS sequence"/>
</dbReference>
<accession>A0A0C9Y4E8</accession>
<gene>
    <name evidence="3" type="ORF">K443DRAFT_41747</name>
</gene>
<evidence type="ECO:0000256" key="1">
    <source>
        <dbReference type="SAM" id="MobiDB-lite"/>
    </source>
</evidence>